<dbReference type="Gene3D" id="3.40.50.10090">
    <property type="match status" value="2"/>
</dbReference>
<comment type="pathway">
    <text evidence="1 9">Porphyrin-containing compound metabolism; protoporphyrin-IX biosynthesis; coproporphyrinogen-III from 5-aminolevulinate: step 3/4.</text>
</comment>
<dbReference type="GO" id="GO:0008168">
    <property type="term" value="F:methyltransferase activity"/>
    <property type="evidence" value="ECO:0007669"/>
    <property type="project" value="UniProtKB-KW"/>
</dbReference>
<dbReference type="PANTHER" id="PTHR38042">
    <property type="entry name" value="UROPORPHYRINOGEN-III SYNTHASE, CHLOROPLASTIC"/>
    <property type="match status" value="1"/>
</dbReference>
<comment type="function">
    <text evidence="6 9">Catalyzes cyclization of the linear tetrapyrrole, hydroxymethylbilane, to the macrocyclic uroporphyrinogen III.</text>
</comment>
<proteinExistence type="inferred from homology"/>
<dbReference type="InterPro" id="IPR039793">
    <property type="entry name" value="UROS/Hem4"/>
</dbReference>
<dbReference type="GO" id="GO:0006782">
    <property type="term" value="P:protoporphyrinogen IX biosynthetic process"/>
    <property type="evidence" value="ECO:0007669"/>
    <property type="project" value="UniProtKB-UniRule"/>
</dbReference>
<dbReference type="Proteomes" id="UP000199012">
    <property type="component" value="Unassembled WGS sequence"/>
</dbReference>
<evidence type="ECO:0000313" key="11">
    <source>
        <dbReference type="EMBL" id="SFB12010.1"/>
    </source>
</evidence>
<feature type="domain" description="Tetrapyrrole biosynthesis uroporphyrinogen III synthase" evidence="10">
    <location>
        <begin position="1"/>
        <end position="219"/>
    </location>
</feature>
<evidence type="ECO:0000256" key="7">
    <source>
        <dbReference type="ARBA" id="ARBA00040167"/>
    </source>
</evidence>
<evidence type="ECO:0000256" key="6">
    <source>
        <dbReference type="ARBA" id="ARBA00037589"/>
    </source>
</evidence>
<evidence type="ECO:0000256" key="5">
    <source>
        <dbReference type="ARBA" id="ARBA00023244"/>
    </source>
</evidence>
<comment type="catalytic activity">
    <reaction evidence="8 9">
        <text>hydroxymethylbilane = uroporphyrinogen III + H2O</text>
        <dbReference type="Rhea" id="RHEA:18965"/>
        <dbReference type="ChEBI" id="CHEBI:15377"/>
        <dbReference type="ChEBI" id="CHEBI:57308"/>
        <dbReference type="ChEBI" id="CHEBI:57845"/>
        <dbReference type="EC" id="4.2.1.75"/>
    </reaction>
</comment>
<evidence type="ECO:0000256" key="3">
    <source>
        <dbReference type="ARBA" id="ARBA00013109"/>
    </source>
</evidence>
<protein>
    <recommendedName>
        <fullName evidence="7 9">Uroporphyrinogen-III synthase</fullName>
        <ecNumber evidence="3 9">4.2.1.75</ecNumber>
    </recommendedName>
</protein>
<evidence type="ECO:0000313" key="12">
    <source>
        <dbReference type="Proteomes" id="UP000199012"/>
    </source>
</evidence>
<dbReference type="UniPathway" id="UPA00251">
    <property type="reaction ID" value="UER00320"/>
</dbReference>
<reference evidence="12" key="1">
    <citation type="submission" date="2016-10" db="EMBL/GenBank/DDBJ databases">
        <authorList>
            <person name="Varghese N."/>
            <person name="Submissions S."/>
        </authorList>
    </citation>
    <scope>NUCLEOTIDE SEQUENCE [LARGE SCALE GENOMIC DNA]</scope>
    <source>
        <strain evidence="12">CGMCC 4.6945</strain>
    </source>
</reference>
<keyword evidence="11" id="KW-0489">Methyltransferase</keyword>
<dbReference type="STRING" id="988821.SAMN05421867_107130"/>
<keyword evidence="5 9" id="KW-0627">Porphyrin biosynthesis</keyword>
<evidence type="ECO:0000256" key="2">
    <source>
        <dbReference type="ARBA" id="ARBA00008133"/>
    </source>
</evidence>
<comment type="similarity">
    <text evidence="2 9">Belongs to the uroporphyrinogen-III synthase family.</text>
</comment>
<dbReference type="InterPro" id="IPR036108">
    <property type="entry name" value="4pyrrol_syn_uPrphyn_synt_sf"/>
</dbReference>
<keyword evidence="12" id="KW-1185">Reference proteome</keyword>
<dbReference type="GO" id="GO:0006780">
    <property type="term" value="P:uroporphyrinogen III biosynthetic process"/>
    <property type="evidence" value="ECO:0007669"/>
    <property type="project" value="UniProtKB-UniRule"/>
</dbReference>
<dbReference type="EC" id="4.2.1.75" evidence="3 9"/>
<sequence length="237" mass="23702">MPLLVTAPPADPRPLDEALAALAAGRYARLAVTSTAAVASLLEAAARSGQALPDVVAAGGARVAAVGPGTARALRDAGVRVDLVPPAAVAAGAAGLLAVWPPAPAGGARVLFPRGDRALPTLPTGLRARGWDVAEVVAYRTVDGPDPAPEVVAAWRDGAVDGVLLTSPSAVDAVLARLGPPPPTTRTACIGATTRDAAERHGLRVDAVADRPTAAALVAALLAVLTTPPPRPHRRTP</sequence>
<dbReference type="SUPFAM" id="SSF69618">
    <property type="entry name" value="HemD-like"/>
    <property type="match status" value="1"/>
</dbReference>
<keyword evidence="11" id="KW-0808">Transferase</keyword>
<dbReference type="AlphaFoldDB" id="A0A1I0YHN8"/>
<accession>A0A1I0YHN8</accession>
<dbReference type="GO" id="GO:0032259">
    <property type="term" value="P:methylation"/>
    <property type="evidence" value="ECO:0007669"/>
    <property type="project" value="UniProtKB-KW"/>
</dbReference>
<evidence type="ECO:0000256" key="9">
    <source>
        <dbReference type="RuleBase" id="RU366031"/>
    </source>
</evidence>
<evidence type="ECO:0000259" key="10">
    <source>
        <dbReference type="Pfam" id="PF02602"/>
    </source>
</evidence>
<organism evidence="11 12">
    <name type="scientific">Cellulomonas marina</name>
    <dbReference type="NCBI Taxonomy" id="988821"/>
    <lineage>
        <taxon>Bacteria</taxon>
        <taxon>Bacillati</taxon>
        <taxon>Actinomycetota</taxon>
        <taxon>Actinomycetes</taxon>
        <taxon>Micrococcales</taxon>
        <taxon>Cellulomonadaceae</taxon>
        <taxon>Cellulomonas</taxon>
    </lineage>
</organism>
<dbReference type="EMBL" id="FOKA01000007">
    <property type="protein sequence ID" value="SFB12010.1"/>
    <property type="molecule type" value="Genomic_DNA"/>
</dbReference>
<dbReference type="CDD" id="cd06578">
    <property type="entry name" value="HemD"/>
    <property type="match status" value="1"/>
</dbReference>
<dbReference type="PANTHER" id="PTHR38042:SF1">
    <property type="entry name" value="UROPORPHYRINOGEN-III SYNTHASE, CHLOROPLASTIC"/>
    <property type="match status" value="1"/>
</dbReference>
<evidence type="ECO:0000256" key="4">
    <source>
        <dbReference type="ARBA" id="ARBA00023239"/>
    </source>
</evidence>
<gene>
    <name evidence="11" type="ORF">SAMN05421867_107130</name>
</gene>
<evidence type="ECO:0000256" key="1">
    <source>
        <dbReference type="ARBA" id="ARBA00004772"/>
    </source>
</evidence>
<dbReference type="Pfam" id="PF02602">
    <property type="entry name" value="HEM4"/>
    <property type="match status" value="1"/>
</dbReference>
<dbReference type="InterPro" id="IPR003754">
    <property type="entry name" value="4pyrrol_synth_uPrphyn_synth"/>
</dbReference>
<evidence type="ECO:0000256" key="8">
    <source>
        <dbReference type="ARBA" id="ARBA00048617"/>
    </source>
</evidence>
<dbReference type="GO" id="GO:0004852">
    <property type="term" value="F:uroporphyrinogen-III synthase activity"/>
    <property type="evidence" value="ECO:0007669"/>
    <property type="project" value="UniProtKB-UniRule"/>
</dbReference>
<name>A0A1I0YHN8_9CELL</name>
<keyword evidence="4 9" id="KW-0456">Lyase</keyword>